<reference evidence="1" key="1">
    <citation type="journal article" date="2020" name="mSystems">
        <title>Genome- and Community-Level Interaction Insights into Carbon Utilization and Element Cycling Functions of Hydrothermarchaeota in Hydrothermal Sediment.</title>
        <authorList>
            <person name="Zhou Z."/>
            <person name="Liu Y."/>
            <person name="Xu W."/>
            <person name="Pan J."/>
            <person name="Luo Z.H."/>
            <person name="Li M."/>
        </authorList>
    </citation>
    <scope>NUCLEOTIDE SEQUENCE [LARGE SCALE GENOMIC DNA]</scope>
    <source>
        <strain evidence="1">SpSt-508</strain>
    </source>
</reference>
<dbReference type="EMBL" id="DSVQ01000012">
    <property type="protein sequence ID" value="HGT39600.1"/>
    <property type="molecule type" value="Genomic_DNA"/>
</dbReference>
<gene>
    <name evidence="1" type="ORF">ENS64_10110</name>
</gene>
<evidence type="ECO:0000313" key="1">
    <source>
        <dbReference type="EMBL" id="HGT39600.1"/>
    </source>
</evidence>
<dbReference type="AlphaFoldDB" id="A0A7C4QNX0"/>
<comment type="caution">
    <text evidence="1">The sequence shown here is derived from an EMBL/GenBank/DDBJ whole genome shotgun (WGS) entry which is preliminary data.</text>
</comment>
<accession>A0A7C4QNX0</accession>
<protein>
    <submittedName>
        <fullName evidence="1">Response regulator</fullName>
    </submittedName>
</protein>
<name>A0A7C4QNX0_9PLAN</name>
<sequence>MIVLISRDLFFASKVMGTAQQLGLIATTVDSAAKLREQLAAHDVTGVILDLHGGVAPPEVRAAVESVENVRARLVAFGPHVDTAALAAARHAGFDDVLPRSRFASTLPELLRTLALAGPPLTAEKLP</sequence>
<proteinExistence type="predicted"/>
<organism evidence="1">
    <name type="scientific">Schlesneria paludicola</name>
    <dbReference type="NCBI Taxonomy" id="360056"/>
    <lineage>
        <taxon>Bacteria</taxon>
        <taxon>Pseudomonadati</taxon>
        <taxon>Planctomycetota</taxon>
        <taxon>Planctomycetia</taxon>
        <taxon>Planctomycetales</taxon>
        <taxon>Planctomycetaceae</taxon>
        <taxon>Schlesneria</taxon>
    </lineage>
</organism>